<protein>
    <submittedName>
        <fullName evidence="4">Retrovirus-related Pol polyprotein from transposon RE1</fullName>
    </submittedName>
</protein>
<sequence>MHSEFKMSMMGELNFFLGLQIKQLKEGTFINQAKYIKDLLKRFNMEEAKTMKTPMSSSIKLDMNEKGKSVNSTMYRGMIGSLLYLTASRPDIINSVCLCARFQSCPKESHLSVVKRILRYLKGTMDIGLWYPIGDNFELIGYSDVDFASCKVERKNTSDTCHFLGYSLVSWHSKKQNSIALSTAEAEYIAVDLCCAQILWMKQTLSDFNLIFEHVPIKCDNTSAINISKNSVQHSRTKHIEIRHHFLRDHAQKGDIRLEFGKRLAEPSQPEQTEACRKARYDKVTYELGEPVLSIMREVEIRLSPESICRILDIPSMPGDGQTIDTQPDMPIQVLHHMNFSILLPQGGHQDEVSYLESFIVDSIFTRKRIHVGYLMMMHMISYVESTTRVLPYNRFLTQRGTKLDIPPPPQSKGIHVEATFSEPMMTELSYTAGPSSQPSFTEFPHTKLPSQAPHAPNHTTWMDVSAQISSLGTRMEELALVHDTRFYSMEEHMDQYQTRVTSQFDHFQQRFERIEERMDQQQATFEHLQQSIDRIESRQASQHEEMMAYLHFVFPPPPPQP</sequence>
<dbReference type="CDD" id="cd09272">
    <property type="entry name" value="RNase_HI_RT_Ty1"/>
    <property type="match status" value="1"/>
</dbReference>
<keyword evidence="1" id="KW-0175">Coiled coil</keyword>
<proteinExistence type="predicted"/>
<dbReference type="AlphaFoldDB" id="A0A438E370"/>
<organism evidence="4 5">
    <name type="scientific">Vitis vinifera</name>
    <name type="common">Grape</name>
    <dbReference type="NCBI Taxonomy" id="29760"/>
    <lineage>
        <taxon>Eukaryota</taxon>
        <taxon>Viridiplantae</taxon>
        <taxon>Streptophyta</taxon>
        <taxon>Embryophyta</taxon>
        <taxon>Tracheophyta</taxon>
        <taxon>Spermatophyta</taxon>
        <taxon>Magnoliopsida</taxon>
        <taxon>eudicotyledons</taxon>
        <taxon>Gunneridae</taxon>
        <taxon>Pentapetalae</taxon>
        <taxon>rosids</taxon>
        <taxon>Vitales</taxon>
        <taxon>Vitaceae</taxon>
        <taxon>Viteae</taxon>
        <taxon>Vitis</taxon>
    </lineage>
</organism>
<dbReference type="PANTHER" id="PTHR11439">
    <property type="entry name" value="GAG-POL-RELATED RETROTRANSPOSON"/>
    <property type="match status" value="1"/>
</dbReference>
<feature type="domain" description="Reverse transcriptase Ty1/copia-type" evidence="3">
    <location>
        <begin position="1"/>
        <end position="56"/>
    </location>
</feature>
<evidence type="ECO:0000313" key="4">
    <source>
        <dbReference type="EMBL" id="RVW42175.1"/>
    </source>
</evidence>
<name>A0A438E370_VITVI</name>
<feature type="region of interest" description="Disordered" evidence="2">
    <location>
        <begin position="432"/>
        <end position="459"/>
    </location>
</feature>
<gene>
    <name evidence="4" type="primary">RE1_3303</name>
    <name evidence="4" type="ORF">CK203_094621</name>
</gene>
<dbReference type="PANTHER" id="PTHR11439:SF483">
    <property type="entry name" value="PEPTIDE SYNTHASE GLIP-LIKE, PUTATIVE (AFU_ORTHOLOGUE AFUA_3G12920)-RELATED"/>
    <property type="match status" value="1"/>
</dbReference>
<evidence type="ECO:0000259" key="3">
    <source>
        <dbReference type="Pfam" id="PF07727"/>
    </source>
</evidence>
<accession>A0A438E370</accession>
<feature type="compositionally biased region" description="Polar residues" evidence="2">
    <location>
        <begin position="432"/>
        <end position="441"/>
    </location>
</feature>
<dbReference type="Pfam" id="PF07727">
    <property type="entry name" value="RVT_2"/>
    <property type="match status" value="1"/>
</dbReference>
<comment type="caution">
    <text evidence="4">The sequence shown here is derived from an EMBL/GenBank/DDBJ whole genome shotgun (WGS) entry which is preliminary data.</text>
</comment>
<feature type="coiled-coil region" evidence="1">
    <location>
        <begin position="505"/>
        <end position="539"/>
    </location>
</feature>
<dbReference type="Gene3D" id="3.90.20.10">
    <property type="match status" value="1"/>
</dbReference>
<evidence type="ECO:0000256" key="1">
    <source>
        <dbReference type="SAM" id="Coils"/>
    </source>
</evidence>
<dbReference type="InterPro" id="IPR013103">
    <property type="entry name" value="RVT_2"/>
</dbReference>
<evidence type="ECO:0000313" key="5">
    <source>
        <dbReference type="Proteomes" id="UP000288805"/>
    </source>
</evidence>
<dbReference type="EMBL" id="QGNW01001412">
    <property type="protein sequence ID" value="RVW42175.1"/>
    <property type="molecule type" value="Genomic_DNA"/>
</dbReference>
<dbReference type="Proteomes" id="UP000288805">
    <property type="component" value="Unassembled WGS sequence"/>
</dbReference>
<reference evidence="4 5" key="1">
    <citation type="journal article" date="2018" name="PLoS Genet.">
        <title>Population sequencing reveals clonal diversity and ancestral inbreeding in the grapevine cultivar Chardonnay.</title>
        <authorList>
            <person name="Roach M.J."/>
            <person name="Johnson D.L."/>
            <person name="Bohlmann J."/>
            <person name="van Vuuren H.J."/>
            <person name="Jones S.J."/>
            <person name="Pretorius I.S."/>
            <person name="Schmidt S.A."/>
            <person name="Borneman A.R."/>
        </authorList>
    </citation>
    <scope>NUCLEOTIDE SEQUENCE [LARGE SCALE GENOMIC DNA]</scope>
    <source>
        <strain evidence="5">cv. Chardonnay</strain>
        <tissue evidence="4">Leaf</tissue>
    </source>
</reference>
<evidence type="ECO:0000256" key="2">
    <source>
        <dbReference type="SAM" id="MobiDB-lite"/>
    </source>
</evidence>